<keyword evidence="1" id="KW-0614">Plasmid</keyword>
<dbReference type="KEGG" id="rga:RGR602_PC01792"/>
<evidence type="ECO:0000313" key="2">
    <source>
        <dbReference type="Proteomes" id="UP000031368"/>
    </source>
</evidence>
<evidence type="ECO:0000313" key="1">
    <source>
        <dbReference type="EMBL" id="AJD45816.1"/>
    </source>
</evidence>
<organism evidence="1 2">
    <name type="scientific">Rhizobium gallicum bv. gallicum R602sp</name>
    <dbReference type="NCBI Taxonomy" id="1041138"/>
    <lineage>
        <taxon>Bacteria</taxon>
        <taxon>Pseudomonadati</taxon>
        <taxon>Pseudomonadota</taxon>
        <taxon>Alphaproteobacteria</taxon>
        <taxon>Hyphomicrobiales</taxon>
        <taxon>Rhizobiaceae</taxon>
        <taxon>Rhizobium/Agrobacterium group</taxon>
        <taxon>Rhizobium</taxon>
    </lineage>
</organism>
<sequence>MPPRMQLRIARAAVMSTYGLALSALSRELNRSRTSDNTCAPNRRPNPVFDILAAMIGTACGIERRQFAQPQLSPASTLTGDLFEGTASCFTEDATWVACLDVHHHMTGDVKPDW</sequence>
<dbReference type="Proteomes" id="UP000031368">
    <property type="component" value="Plasmid pRgalR602c"/>
</dbReference>
<dbReference type="AlphaFoldDB" id="A0A0B4XFE1"/>
<reference evidence="1 2" key="1">
    <citation type="submission" date="2013-11" db="EMBL/GenBank/DDBJ databases">
        <title>Complete genome sequence of Rhizobium gallicum bv. gallicum R602.</title>
        <authorList>
            <person name="Bustos P."/>
            <person name="Santamaria R.I."/>
            <person name="Lozano L."/>
            <person name="Acosta J.L."/>
            <person name="Ormeno-Orrillo E."/>
            <person name="Rogel M.A."/>
            <person name="Romero D."/>
            <person name="Cevallos M.A."/>
            <person name="Martinez-Romero E."/>
            <person name="Gonzalez V."/>
        </authorList>
    </citation>
    <scope>NUCLEOTIDE SEQUENCE [LARGE SCALE GENOMIC DNA]</scope>
    <source>
        <strain evidence="1 2">R602</strain>
        <plasmid evidence="1 2">pRgalR602c</plasmid>
    </source>
</reference>
<gene>
    <name evidence="1" type="ORF">RGR602_PC01792</name>
</gene>
<geneLocation type="plasmid" evidence="1 2">
    <name>pRgalR602c</name>
</geneLocation>
<name>A0A0B4XFE1_9HYPH</name>
<protein>
    <submittedName>
        <fullName evidence="1">Uncharacterized protein</fullName>
    </submittedName>
</protein>
<dbReference type="HOGENOM" id="CLU_2119116_0_0_5"/>
<proteinExistence type="predicted"/>
<dbReference type="EMBL" id="CP006880">
    <property type="protein sequence ID" value="AJD45816.1"/>
    <property type="molecule type" value="Genomic_DNA"/>
</dbReference>
<accession>A0A0B4XFE1</accession>
<keyword evidence="2" id="KW-1185">Reference proteome</keyword>